<dbReference type="GeneID" id="300995957"/>
<reference evidence="2" key="1">
    <citation type="submission" date="2016-10" db="EMBL/GenBank/DDBJ databases">
        <authorList>
            <person name="Varghese N."/>
            <person name="Submissions S."/>
        </authorList>
    </citation>
    <scope>NUCLEOTIDE SEQUENCE [LARGE SCALE GENOMIC DNA]</scope>
    <source>
        <strain evidence="2">DSM 44234</strain>
    </source>
</reference>
<name>A0A1H4L499_TSUTY</name>
<dbReference type="STRING" id="57704.SAMN04489793_0453"/>
<evidence type="ECO:0000313" key="1">
    <source>
        <dbReference type="EMBL" id="SEB65590.1"/>
    </source>
</evidence>
<accession>A0A1H4L499</accession>
<proteinExistence type="predicted"/>
<dbReference type="AlphaFoldDB" id="A0A1H4L499"/>
<organism evidence="1 2">
    <name type="scientific">Tsukamurella tyrosinosolvens</name>
    <dbReference type="NCBI Taxonomy" id="57704"/>
    <lineage>
        <taxon>Bacteria</taxon>
        <taxon>Bacillati</taxon>
        <taxon>Actinomycetota</taxon>
        <taxon>Actinomycetes</taxon>
        <taxon>Mycobacteriales</taxon>
        <taxon>Tsukamurellaceae</taxon>
        <taxon>Tsukamurella</taxon>
    </lineage>
</organism>
<dbReference type="EMBL" id="FNSA01000003">
    <property type="protein sequence ID" value="SEB65590.1"/>
    <property type="molecule type" value="Genomic_DNA"/>
</dbReference>
<dbReference type="RefSeq" id="WP_068526633.1">
    <property type="nucleotide sequence ID" value="NZ_CBDRGN010000005.1"/>
</dbReference>
<keyword evidence="2" id="KW-1185">Reference proteome</keyword>
<evidence type="ECO:0000313" key="2">
    <source>
        <dbReference type="Proteomes" id="UP000182241"/>
    </source>
</evidence>
<protein>
    <submittedName>
        <fullName evidence="1">Uncharacterized protein</fullName>
    </submittedName>
</protein>
<gene>
    <name evidence="1" type="ORF">SAMN04489793_0453</name>
</gene>
<dbReference type="Proteomes" id="UP000182241">
    <property type="component" value="Unassembled WGS sequence"/>
</dbReference>
<sequence>MTSSFSQFPLDDLLDASSSLRVVSASLSAPARPAVAGAGAEAGAAVNAAMAGHAEVGGVFTQQLIANIAEFGRAADGIAARASASDIAGKALFNRVQA</sequence>
<dbReference type="KEGG" id="tsm:ASU32_01185"/>